<reference evidence="8 9" key="1">
    <citation type="submission" date="2016-04" db="EMBL/GenBank/DDBJ databases">
        <title>Chloroflexus islandicus sp. nov., a thermophilic filamentous anoxygenic phototrophic bacterium from geyser Strokkur (Iceland).</title>
        <authorList>
            <person name="Gaisin V.A."/>
            <person name="Kalashnikov A.M."/>
            <person name="Sukhacheva M.V."/>
            <person name="Grouzdev D.S."/>
            <person name="Ivanov T.M."/>
            <person name="Kuznetsov B."/>
            <person name="Gorlenko V.M."/>
        </authorList>
    </citation>
    <scope>NUCLEOTIDE SEQUENCE [LARGE SCALE GENOMIC DNA]</scope>
    <source>
        <strain evidence="9">isl-2</strain>
    </source>
</reference>
<dbReference type="SMART" id="SM00245">
    <property type="entry name" value="TSPc"/>
    <property type="match status" value="1"/>
</dbReference>
<keyword evidence="6" id="KW-0812">Transmembrane</keyword>
<dbReference type="InterPro" id="IPR041489">
    <property type="entry name" value="PDZ_6"/>
</dbReference>
<gene>
    <name evidence="8" type="ORF">A6A03_14565</name>
</gene>
<dbReference type="Proteomes" id="UP000078287">
    <property type="component" value="Unassembled WGS sequence"/>
</dbReference>
<evidence type="ECO:0000259" key="7">
    <source>
        <dbReference type="PROSITE" id="PS50106"/>
    </source>
</evidence>
<dbReference type="AlphaFoldDB" id="A0A178M9P9"/>
<dbReference type="STRING" id="1707952.A6A03_14565"/>
<dbReference type="Gene3D" id="3.90.226.10">
    <property type="entry name" value="2-enoyl-CoA Hydratase, Chain A, domain 1"/>
    <property type="match status" value="1"/>
</dbReference>
<dbReference type="GO" id="GO:0004175">
    <property type="term" value="F:endopeptidase activity"/>
    <property type="evidence" value="ECO:0007669"/>
    <property type="project" value="TreeGrafter"/>
</dbReference>
<dbReference type="Pfam" id="PF17820">
    <property type="entry name" value="PDZ_6"/>
    <property type="match status" value="1"/>
</dbReference>
<dbReference type="Pfam" id="PF22694">
    <property type="entry name" value="CtpB_N-like"/>
    <property type="match status" value="1"/>
</dbReference>
<dbReference type="InterPro" id="IPR004447">
    <property type="entry name" value="Peptidase_S41A"/>
</dbReference>
<comment type="caution">
    <text evidence="8">The sequence shown here is derived from an EMBL/GenBank/DDBJ whole genome shotgun (WGS) entry which is preliminary data.</text>
</comment>
<evidence type="ECO:0000256" key="2">
    <source>
        <dbReference type="ARBA" id="ARBA00022670"/>
    </source>
</evidence>
<dbReference type="InterPro" id="IPR055210">
    <property type="entry name" value="CtpA/B_N"/>
</dbReference>
<dbReference type="OrthoDB" id="9812068at2"/>
<dbReference type="Gene3D" id="2.30.42.10">
    <property type="match status" value="1"/>
</dbReference>
<evidence type="ECO:0000256" key="1">
    <source>
        <dbReference type="ARBA" id="ARBA00009179"/>
    </source>
</evidence>
<dbReference type="PROSITE" id="PS50106">
    <property type="entry name" value="PDZ"/>
    <property type="match status" value="1"/>
</dbReference>
<keyword evidence="4 5" id="KW-0720">Serine protease</keyword>
<protein>
    <submittedName>
        <fullName evidence="8">Carboxyl-terminal protease</fullName>
    </submittedName>
</protein>
<evidence type="ECO:0000256" key="4">
    <source>
        <dbReference type="ARBA" id="ARBA00022825"/>
    </source>
</evidence>
<organism evidence="8 9">
    <name type="scientific">Chloroflexus islandicus</name>
    <dbReference type="NCBI Taxonomy" id="1707952"/>
    <lineage>
        <taxon>Bacteria</taxon>
        <taxon>Bacillati</taxon>
        <taxon>Chloroflexota</taxon>
        <taxon>Chloroflexia</taxon>
        <taxon>Chloroflexales</taxon>
        <taxon>Chloroflexineae</taxon>
        <taxon>Chloroflexaceae</taxon>
        <taxon>Chloroflexus</taxon>
    </lineage>
</organism>
<dbReference type="SUPFAM" id="SSF52096">
    <property type="entry name" value="ClpP/crotonase"/>
    <property type="match status" value="1"/>
</dbReference>
<dbReference type="InterPro" id="IPR029045">
    <property type="entry name" value="ClpP/crotonase-like_dom_sf"/>
</dbReference>
<evidence type="ECO:0000313" key="9">
    <source>
        <dbReference type="Proteomes" id="UP000078287"/>
    </source>
</evidence>
<keyword evidence="3 5" id="KW-0378">Hydrolase</keyword>
<evidence type="ECO:0000256" key="6">
    <source>
        <dbReference type="SAM" id="Phobius"/>
    </source>
</evidence>
<proteinExistence type="inferred from homology"/>
<keyword evidence="6" id="KW-1133">Transmembrane helix</keyword>
<dbReference type="CDD" id="cd07560">
    <property type="entry name" value="Peptidase_S41_CPP"/>
    <property type="match status" value="1"/>
</dbReference>
<dbReference type="PANTHER" id="PTHR32060:SF30">
    <property type="entry name" value="CARBOXY-TERMINAL PROCESSING PROTEASE CTPA"/>
    <property type="match status" value="1"/>
</dbReference>
<dbReference type="GO" id="GO:0007165">
    <property type="term" value="P:signal transduction"/>
    <property type="evidence" value="ECO:0007669"/>
    <property type="project" value="TreeGrafter"/>
</dbReference>
<keyword evidence="9" id="KW-1185">Reference proteome</keyword>
<dbReference type="EMBL" id="LWQS01000054">
    <property type="protein sequence ID" value="OAN45490.1"/>
    <property type="molecule type" value="Genomic_DNA"/>
</dbReference>
<dbReference type="Pfam" id="PF03572">
    <property type="entry name" value="Peptidase_S41"/>
    <property type="match status" value="1"/>
</dbReference>
<dbReference type="GO" id="GO:0030288">
    <property type="term" value="C:outer membrane-bounded periplasmic space"/>
    <property type="evidence" value="ECO:0007669"/>
    <property type="project" value="TreeGrafter"/>
</dbReference>
<dbReference type="NCBIfam" id="TIGR00225">
    <property type="entry name" value="prc"/>
    <property type="match status" value="1"/>
</dbReference>
<dbReference type="InterPro" id="IPR036034">
    <property type="entry name" value="PDZ_sf"/>
</dbReference>
<dbReference type="GO" id="GO:0008236">
    <property type="term" value="F:serine-type peptidase activity"/>
    <property type="evidence" value="ECO:0007669"/>
    <property type="project" value="UniProtKB-KW"/>
</dbReference>
<dbReference type="InterPro" id="IPR005151">
    <property type="entry name" value="Tail-specific_protease"/>
</dbReference>
<sequence length="454" mass="49165">MHFTARKGCSMERAWAIIGKITQWVAVIAVAFLGGWITGRIVGVSPIDVFITGVSNADARLLTPGDRRQQFAVFWDVWDLVEGNFYQPEAIDRQRMVYGAIRGMLGTLDDPYTFFQEPEEARQNRESMEGRFEGIGAYLRVENGQIIIDRPIRNSPAEQAGLQPGDIIVAVDDQPLAELIAGLSDSDASARAVSLIRGPAGTVVRLTIRRPADDRVFTVAITRAAIPLITVNSALLPDGIAYIQITEFKASTTELLDQAIAELRPQQPRAIVLDLRNNSGGFLTTAQEVLGRFYDGIALYEEERGGVNKELRTIAAPADRRLYGIPMVVLVNGGSASAAEVVAGALRDERPNTTLLGEKTFGKGSVQNIYTLRDGSSVRITIARWITPEGEAINGVGITPEHVVPASNEAEYAAPCVPDRPAEDSCADAQLYWALKLLREGIAPPAATATVTAP</sequence>
<dbReference type="SUPFAM" id="SSF50156">
    <property type="entry name" value="PDZ domain-like"/>
    <property type="match status" value="1"/>
</dbReference>
<dbReference type="FunFam" id="2.30.42.10:FF:000063">
    <property type="entry name" value="Peptidase, S41 family"/>
    <property type="match status" value="1"/>
</dbReference>
<dbReference type="Gene3D" id="3.30.750.44">
    <property type="match status" value="1"/>
</dbReference>
<dbReference type="GO" id="GO:0006508">
    <property type="term" value="P:proteolysis"/>
    <property type="evidence" value="ECO:0007669"/>
    <property type="project" value="UniProtKB-KW"/>
</dbReference>
<feature type="domain" description="PDZ" evidence="7">
    <location>
        <begin position="129"/>
        <end position="188"/>
    </location>
</feature>
<keyword evidence="2 5" id="KW-0645">Protease</keyword>
<dbReference type="InterPro" id="IPR001478">
    <property type="entry name" value="PDZ"/>
</dbReference>
<dbReference type="SMART" id="SM00228">
    <property type="entry name" value="PDZ"/>
    <property type="match status" value="1"/>
</dbReference>
<evidence type="ECO:0000256" key="5">
    <source>
        <dbReference type="RuleBase" id="RU004404"/>
    </source>
</evidence>
<dbReference type="CDD" id="cd06782">
    <property type="entry name" value="cpPDZ_CPP-like"/>
    <property type="match status" value="1"/>
</dbReference>
<feature type="transmembrane region" description="Helical" evidence="6">
    <location>
        <begin position="21"/>
        <end position="39"/>
    </location>
</feature>
<evidence type="ECO:0000256" key="3">
    <source>
        <dbReference type="ARBA" id="ARBA00022801"/>
    </source>
</evidence>
<dbReference type="PANTHER" id="PTHR32060">
    <property type="entry name" value="TAIL-SPECIFIC PROTEASE"/>
    <property type="match status" value="1"/>
</dbReference>
<accession>A0A178M9P9</accession>
<keyword evidence="6" id="KW-0472">Membrane</keyword>
<name>A0A178M9P9_9CHLR</name>
<evidence type="ECO:0000313" key="8">
    <source>
        <dbReference type="EMBL" id="OAN45490.1"/>
    </source>
</evidence>
<comment type="similarity">
    <text evidence="1 5">Belongs to the peptidase S41A family.</text>
</comment>